<evidence type="ECO:0000313" key="3">
    <source>
        <dbReference type="Proteomes" id="UP001501326"/>
    </source>
</evidence>
<protein>
    <submittedName>
        <fullName evidence="2">Uncharacterized protein</fullName>
    </submittedName>
</protein>
<evidence type="ECO:0000313" key="2">
    <source>
        <dbReference type="EMBL" id="GAA2730295.1"/>
    </source>
</evidence>
<organism evidence="2 3">
    <name type="scientific">Pedococcus aerophilus</name>
    <dbReference type="NCBI Taxonomy" id="436356"/>
    <lineage>
        <taxon>Bacteria</taxon>
        <taxon>Bacillati</taxon>
        <taxon>Actinomycetota</taxon>
        <taxon>Actinomycetes</taxon>
        <taxon>Micrococcales</taxon>
        <taxon>Intrasporangiaceae</taxon>
        <taxon>Pedococcus</taxon>
    </lineage>
</organism>
<accession>A0ABN3UD25</accession>
<dbReference type="PROSITE" id="PS51257">
    <property type="entry name" value="PROKAR_LIPOPROTEIN"/>
    <property type="match status" value="1"/>
</dbReference>
<keyword evidence="3" id="KW-1185">Reference proteome</keyword>
<comment type="caution">
    <text evidence="2">The sequence shown here is derived from an EMBL/GenBank/DDBJ whole genome shotgun (WGS) entry which is preliminary data.</text>
</comment>
<sequence>MEFALRDTGSHGPTRGARPAQIGFSFPYTAGGCRRLVAPNSKTCDNDTVTPEAEVPNPATSGVIVCPYPNRGPWAL</sequence>
<reference evidence="2 3" key="1">
    <citation type="journal article" date="2019" name="Int. J. Syst. Evol. Microbiol.">
        <title>The Global Catalogue of Microorganisms (GCM) 10K type strain sequencing project: providing services to taxonomists for standard genome sequencing and annotation.</title>
        <authorList>
            <consortium name="The Broad Institute Genomics Platform"/>
            <consortium name="The Broad Institute Genome Sequencing Center for Infectious Disease"/>
            <person name="Wu L."/>
            <person name="Ma J."/>
        </authorList>
    </citation>
    <scope>NUCLEOTIDE SEQUENCE [LARGE SCALE GENOMIC DNA]</scope>
    <source>
        <strain evidence="2 3">JCM 16378</strain>
    </source>
</reference>
<feature type="region of interest" description="Disordered" evidence="1">
    <location>
        <begin position="1"/>
        <end position="21"/>
    </location>
</feature>
<feature type="region of interest" description="Disordered" evidence="1">
    <location>
        <begin position="42"/>
        <end position="62"/>
    </location>
</feature>
<dbReference type="EMBL" id="BAAARN010000001">
    <property type="protein sequence ID" value="GAA2730295.1"/>
    <property type="molecule type" value="Genomic_DNA"/>
</dbReference>
<gene>
    <name evidence="2" type="ORF">GCM10009867_01400</name>
</gene>
<dbReference type="Proteomes" id="UP001501326">
    <property type="component" value="Unassembled WGS sequence"/>
</dbReference>
<name>A0ABN3UD25_9MICO</name>
<proteinExistence type="predicted"/>
<evidence type="ECO:0000256" key="1">
    <source>
        <dbReference type="SAM" id="MobiDB-lite"/>
    </source>
</evidence>